<feature type="region of interest" description="Disordered" evidence="1">
    <location>
        <begin position="1"/>
        <end position="37"/>
    </location>
</feature>
<evidence type="ECO:0000313" key="3">
    <source>
        <dbReference type="EMBL" id="KAL0564255.1"/>
    </source>
</evidence>
<comment type="caution">
    <text evidence="3">The sequence shown here is derived from an EMBL/GenBank/DDBJ whole genome shotgun (WGS) entry which is preliminary data.</text>
</comment>
<dbReference type="Proteomes" id="UP001465976">
    <property type="component" value="Unassembled WGS sequence"/>
</dbReference>
<feature type="region of interest" description="Disordered" evidence="1">
    <location>
        <begin position="212"/>
        <end position="274"/>
    </location>
</feature>
<gene>
    <name evidence="3" type="ORF">V5O48_017798</name>
</gene>
<dbReference type="InterPro" id="IPR036339">
    <property type="entry name" value="PUB-like_dom_sf"/>
</dbReference>
<evidence type="ECO:0000256" key="1">
    <source>
        <dbReference type="SAM" id="MobiDB-lite"/>
    </source>
</evidence>
<dbReference type="PANTHER" id="PTHR23153">
    <property type="entry name" value="UBX-RELATED"/>
    <property type="match status" value="1"/>
</dbReference>
<dbReference type="InterPro" id="IPR018997">
    <property type="entry name" value="PUB_domain"/>
</dbReference>
<evidence type="ECO:0000259" key="2">
    <source>
        <dbReference type="Pfam" id="PF09409"/>
    </source>
</evidence>
<feature type="compositionally biased region" description="Acidic residues" evidence="1">
    <location>
        <begin position="235"/>
        <end position="244"/>
    </location>
</feature>
<sequence length="274" mass="31386">MEQSATPLNLAEAAERRQQESSQRRSLADERAEHEKRQHFRRLVDPGIMRPNAAPQALESLRTIQKLCQNIVTDPDNEKYHRIKTTNPKITKDIVSPKGTVELLRELGFHPQVEDFQPYYHFNPARMKDLQIGYKIIGEALEVHNEKEERIASARKLEKEARAQAAEKVTPLVTVDTCAHTVYFPRYMIQVKLAFMDDRRAKSELDEREKVLREARAASGARQEEQPRQRRQQPDADEAEDETENPISIASSMPGAGHTLRGSPPPYTNQDVDD</sequence>
<protein>
    <recommendedName>
        <fullName evidence="2">PUB domain-containing protein</fullName>
    </recommendedName>
</protein>
<name>A0ABR3EN38_9AGAR</name>
<feature type="compositionally biased region" description="Basic and acidic residues" evidence="1">
    <location>
        <begin position="13"/>
        <end position="36"/>
    </location>
</feature>
<dbReference type="CDD" id="cd09212">
    <property type="entry name" value="PUB"/>
    <property type="match status" value="1"/>
</dbReference>
<dbReference type="Gene3D" id="1.20.58.2190">
    <property type="match status" value="1"/>
</dbReference>
<keyword evidence="4" id="KW-1185">Reference proteome</keyword>
<organism evidence="3 4">
    <name type="scientific">Marasmius crinis-equi</name>
    <dbReference type="NCBI Taxonomy" id="585013"/>
    <lineage>
        <taxon>Eukaryota</taxon>
        <taxon>Fungi</taxon>
        <taxon>Dikarya</taxon>
        <taxon>Basidiomycota</taxon>
        <taxon>Agaricomycotina</taxon>
        <taxon>Agaricomycetes</taxon>
        <taxon>Agaricomycetidae</taxon>
        <taxon>Agaricales</taxon>
        <taxon>Marasmiineae</taxon>
        <taxon>Marasmiaceae</taxon>
        <taxon>Marasmius</taxon>
    </lineage>
</organism>
<proteinExistence type="predicted"/>
<dbReference type="SUPFAM" id="SSF143503">
    <property type="entry name" value="PUG domain-like"/>
    <property type="match status" value="1"/>
</dbReference>
<dbReference type="EMBL" id="JBAHYK010002899">
    <property type="protein sequence ID" value="KAL0564255.1"/>
    <property type="molecule type" value="Genomic_DNA"/>
</dbReference>
<evidence type="ECO:0000313" key="4">
    <source>
        <dbReference type="Proteomes" id="UP001465976"/>
    </source>
</evidence>
<reference evidence="3 4" key="1">
    <citation type="submission" date="2024-02" db="EMBL/GenBank/DDBJ databases">
        <title>A draft genome for the cacao thread blight pathogen Marasmius crinis-equi.</title>
        <authorList>
            <person name="Cohen S.P."/>
            <person name="Baruah I.K."/>
            <person name="Amoako-Attah I."/>
            <person name="Bukari Y."/>
            <person name="Meinhardt L.W."/>
            <person name="Bailey B.A."/>
        </authorList>
    </citation>
    <scope>NUCLEOTIDE SEQUENCE [LARGE SCALE GENOMIC DNA]</scope>
    <source>
        <strain evidence="3 4">GH-76</strain>
    </source>
</reference>
<dbReference type="PANTHER" id="PTHR23153:SF38">
    <property type="entry name" value="UBX DOMAIN-CONTAINING PROTEIN 6"/>
    <property type="match status" value="1"/>
</dbReference>
<feature type="domain" description="PUB" evidence="2">
    <location>
        <begin position="57"/>
        <end position="131"/>
    </location>
</feature>
<accession>A0ABR3EN38</accession>
<feature type="compositionally biased region" description="Basic and acidic residues" evidence="1">
    <location>
        <begin position="212"/>
        <end position="234"/>
    </location>
</feature>
<dbReference type="Pfam" id="PF09409">
    <property type="entry name" value="PUB"/>
    <property type="match status" value="1"/>
</dbReference>